<comment type="pathway">
    <text evidence="2 7">Metabolic intermediate biosynthesis; chorismate biosynthesis; chorismate from D-erythrose 4-phosphate and phosphoenolpyruvate: step 3/7.</text>
</comment>
<dbReference type="GO" id="GO:0008652">
    <property type="term" value="P:amino acid biosynthetic process"/>
    <property type="evidence" value="ECO:0007669"/>
    <property type="project" value="UniProtKB-KW"/>
</dbReference>
<dbReference type="SUPFAM" id="SSF52304">
    <property type="entry name" value="Type II 3-dehydroquinate dehydratase"/>
    <property type="match status" value="1"/>
</dbReference>
<feature type="binding site" evidence="7 9">
    <location>
        <position position="108"/>
    </location>
    <ligand>
        <name>substrate</name>
    </ligand>
</feature>
<sequence>MRILVVNGPNLRYLGIREPEKYGTKSLTDIENELRSMADLNDNDIEFFTSNSEGEIIDRIQLRDYDGLIINPGAYSHYSIAILDALLSIDVPKVEVHITNVFRREEERRNLVTARGADGVIAGFGDYVYKMALSYFL</sequence>
<dbReference type="GO" id="GO:0003855">
    <property type="term" value="F:3-dehydroquinate dehydratase activity"/>
    <property type="evidence" value="ECO:0007669"/>
    <property type="project" value="UniProtKB-UniRule"/>
</dbReference>
<comment type="catalytic activity">
    <reaction evidence="1 7">
        <text>3-dehydroquinate = 3-dehydroshikimate + H2O</text>
        <dbReference type="Rhea" id="RHEA:21096"/>
        <dbReference type="ChEBI" id="CHEBI:15377"/>
        <dbReference type="ChEBI" id="CHEBI:16630"/>
        <dbReference type="ChEBI" id="CHEBI:32364"/>
        <dbReference type="EC" id="4.2.1.10"/>
    </reaction>
</comment>
<evidence type="ECO:0000256" key="10">
    <source>
        <dbReference type="PIRSR" id="PIRSR001399-3"/>
    </source>
</evidence>
<name>A0A2U1E1S0_9FIRM</name>
<evidence type="ECO:0000256" key="5">
    <source>
        <dbReference type="ARBA" id="ARBA00012060"/>
    </source>
</evidence>
<dbReference type="RefSeq" id="WP_034545572.1">
    <property type="nucleotide sequence ID" value="NZ_CAUPJO010000002.1"/>
</dbReference>
<dbReference type="Gene3D" id="3.40.50.9100">
    <property type="entry name" value="Dehydroquinase, class II"/>
    <property type="match status" value="1"/>
</dbReference>
<dbReference type="GO" id="GO:0009423">
    <property type="term" value="P:chorismate biosynthetic process"/>
    <property type="evidence" value="ECO:0007669"/>
    <property type="project" value="UniProtKB-UniRule"/>
</dbReference>
<dbReference type="InterPro" id="IPR018509">
    <property type="entry name" value="DHquinase_II_CS"/>
</dbReference>
<dbReference type="InterPro" id="IPR036441">
    <property type="entry name" value="DHquinase_II_sf"/>
</dbReference>
<organism evidence="11 12">
    <name type="scientific">Ezakiella coagulans</name>
    <dbReference type="NCBI Taxonomy" id="46507"/>
    <lineage>
        <taxon>Bacteria</taxon>
        <taxon>Bacillati</taxon>
        <taxon>Bacillota</taxon>
        <taxon>Tissierellia</taxon>
        <taxon>Ezakiella</taxon>
    </lineage>
</organism>
<evidence type="ECO:0000256" key="7">
    <source>
        <dbReference type="HAMAP-Rule" id="MF_00169"/>
    </source>
</evidence>
<proteinExistence type="inferred from homology"/>
<comment type="caution">
    <text evidence="11">The sequence shown here is derived from an EMBL/GenBank/DDBJ whole genome shotgun (WGS) entry which is preliminary data.</text>
</comment>
<dbReference type="PIRSF" id="PIRSF001399">
    <property type="entry name" value="DHquinase_II"/>
    <property type="match status" value="1"/>
</dbReference>
<dbReference type="EMBL" id="QEKV01000008">
    <property type="protein sequence ID" value="PVY93907.1"/>
    <property type="molecule type" value="Genomic_DNA"/>
</dbReference>
<feature type="active site" description="Proton donor" evidence="7 8">
    <location>
        <position position="97"/>
    </location>
</feature>
<dbReference type="GO" id="GO:0009073">
    <property type="term" value="P:aromatic amino acid family biosynthetic process"/>
    <property type="evidence" value="ECO:0007669"/>
    <property type="project" value="UniProtKB-KW"/>
</dbReference>
<accession>A0A2U1E1S0</accession>
<keyword evidence="12" id="KW-1185">Reference proteome</keyword>
<dbReference type="HAMAP" id="MF_00169">
    <property type="entry name" value="AroQ"/>
    <property type="match status" value="1"/>
</dbReference>
<comment type="similarity">
    <text evidence="3 7">Belongs to the type-II 3-dehydroquinase family.</text>
</comment>
<evidence type="ECO:0000256" key="8">
    <source>
        <dbReference type="PIRSR" id="PIRSR001399-1"/>
    </source>
</evidence>
<gene>
    <name evidence="7" type="primary">aroQ</name>
    <name evidence="11" type="ORF">C7381_10841</name>
</gene>
<evidence type="ECO:0000256" key="9">
    <source>
        <dbReference type="PIRSR" id="PIRSR001399-2"/>
    </source>
</evidence>
<dbReference type="InterPro" id="IPR001874">
    <property type="entry name" value="DHquinase_II"/>
</dbReference>
<dbReference type="UniPathway" id="UPA00053">
    <property type="reaction ID" value="UER00086"/>
</dbReference>
<keyword evidence="6 7" id="KW-0456">Lyase</keyword>
<feature type="site" description="Transition state stabilizer" evidence="7 10">
    <location>
        <position position="17"/>
    </location>
</feature>
<dbReference type="Proteomes" id="UP000245793">
    <property type="component" value="Unassembled WGS sequence"/>
</dbReference>
<reference evidence="11 12" key="1">
    <citation type="submission" date="2018-04" db="EMBL/GenBank/DDBJ databases">
        <title>Genomic Encyclopedia of Type Strains, Phase IV (KMG-IV): sequencing the most valuable type-strain genomes for metagenomic binning, comparative biology and taxonomic classification.</title>
        <authorList>
            <person name="Goeker M."/>
        </authorList>
    </citation>
    <scope>NUCLEOTIDE SEQUENCE [LARGE SCALE GENOMIC DNA]</scope>
    <source>
        <strain evidence="11 12">DSM 20705</strain>
    </source>
</reference>
<protein>
    <recommendedName>
        <fullName evidence="5 7">3-dehydroquinate dehydratase</fullName>
        <shortName evidence="7">3-dehydroquinase</shortName>
        <ecNumber evidence="5 7">4.2.1.10</ecNumber>
    </recommendedName>
    <alternativeName>
        <fullName evidence="7">Type II DHQase</fullName>
    </alternativeName>
</protein>
<keyword evidence="7" id="KW-0028">Amino-acid biosynthesis</keyword>
<feature type="active site" description="Proton acceptor" evidence="7 8">
    <location>
        <position position="22"/>
    </location>
</feature>
<comment type="function">
    <text evidence="7">Catalyzes a trans-dehydration via an enolate intermediate.</text>
</comment>
<dbReference type="AlphaFoldDB" id="A0A2U1E1S0"/>
<feature type="binding site" evidence="7 9">
    <location>
        <position position="77"/>
    </location>
    <ligand>
        <name>substrate</name>
    </ligand>
</feature>
<dbReference type="GO" id="GO:0019631">
    <property type="term" value="P:quinate catabolic process"/>
    <property type="evidence" value="ECO:0007669"/>
    <property type="project" value="TreeGrafter"/>
</dbReference>
<evidence type="ECO:0000256" key="3">
    <source>
        <dbReference type="ARBA" id="ARBA00011037"/>
    </source>
</evidence>
<evidence type="ECO:0000256" key="1">
    <source>
        <dbReference type="ARBA" id="ARBA00001864"/>
    </source>
</evidence>
<dbReference type="EC" id="4.2.1.10" evidence="5 7"/>
<dbReference type="PANTHER" id="PTHR21272">
    <property type="entry name" value="CATABOLIC 3-DEHYDROQUINASE"/>
    <property type="match status" value="1"/>
</dbReference>
<feature type="binding site" evidence="7 9">
    <location>
        <begin position="98"/>
        <end position="99"/>
    </location>
    <ligand>
        <name>substrate</name>
    </ligand>
</feature>
<keyword evidence="7" id="KW-0057">Aromatic amino acid biosynthesis</keyword>
<evidence type="ECO:0000256" key="4">
    <source>
        <dbReference type="ARBA" id="ARBA00011193"/>
    </source>
</evidence>
<dbReference type="Pfam" id="PF01220">
    <property type="entry name" value="DHquinase_II"/>
    <property type="match status" value="1"/>
</dbReference>
<dbReference type="PROSITE" id="PS01029">
    <property type="entry name" value="DEHYDROQUINASE_II"/>
    <property type="match status" value="1"/>
</dbReference>
<dbReference type="NCBIfam" id="NF003807">
    <property type="entry name" value="PRK05395.1-4"/>
    <property type="match status" value="1"/>
</dbReference>
<dbReference type="CDD" id="cd00466">
    <property type="entry name" value="DHQase_II"/>
    <property type="match status" value="1"/>
</dbReference>
<evidence type="ECO:0000256" key="2">
    <source>
        <dbReference type="ARBA" id="ARBA00004902"/>
    </source>
</evidence>
<comment type="subunit">
    <text evidence="4 7">Homododecamer.</text>
</comment>
<evidence type="ECO:0000256" key="6">
    <source>
        <dbReference type="ARBA" id="ARBA00023239"/>
    </source>
</evidence>
<feature type="binding site" evidence="7 9">
    <location>
        <position position="84"/>
    </location>
    <ligand>
        <name>substrate</name>
    </ligand>
</feature>
<feature type="binding site" evidence="7 9">
    <location>
        <position position="71"/>
    </location>
    <ligand>
        <name>substrate</name>
    </ligand>
</feature>
<evidence type="ECO:0000313" key="12">
    <source>
        <dbReference type="Proteomes" id="UP000245793"/>
    </source>
</evidence>
<evidence type="ECO:0000313" key="11">
    <source>
        <dbReference type="EMBL" id="PVY93907.1"/>
    </source>
</evidence>
<dbReference type="PANTHER" id="PTHR21272:SF3">
    <property type="entry name" value="CATABOLIC 3-DEHYDROQUINASE"/>
    <property type="match status" value="1"/>
</dbReference>
<dbReference type="NCBIfam" id="NF003805">
    <property type="entry name" value="PRK05395.1-2"/>
    <property type="match status" value="1"/>
</dbReference>